<comment type="caution">
    <text evidence="3">Lacks conserved residue(s) required for the propagation of feature annotation.</text>
</comment>
<evidence type="ECO:0000313" key="6">
    <source>
        <dbReference type="EMBL" id="MCP2729445.1"/>
    </source>
</evidence>
<dbReference type="EMBL" id="JAMZMM010000116">
    <property type="protein sequence ID" value="MCP2729445.1"/>
    <property type="molecule type" value="Genomic_DNA"/>
</dbReference>
<dbReference type="PROSITE" id="PS50110">
    <property type="entry name" value="RESPONSE_REGULATORY"/>
    <property type="match status" value="1"/>
</dbReference>
<dbReference type="AlphaFoldDB" id="A0AAE3GRM8"/>
<dbReference type="Pfam" id="PF01590">
    <property type="entry name" value="GAF"/>
    <property type="match status" value="1"/>
</dbReference>
<evidence type="ECO:0000256" key="2">
    <source>
        <dbReference type="ARBA" id="ARBA00022777"/>
    </source>
</evidence>
<organism evidence="6 7">
    <name type="scientific">Limnofasciculus baicalensis BBK-W-15</name>
    <dbReference type="NCBI Taxonomy" id="2699891"/>
    <lineage>
        <taxon>Bacteria</taxon>
        <taxon>Bacillati</taxon>
        <taxon>Cyanobacteriota</taxon>
        <taxon>Cyanophyceae</taxon>
        <taxon>Coleofasciculales</taxon>
        <taxon>Coleofasciculaceae</taxon>
        <taxon>Limnofasciculus</taxon>
        <taxon>Limnofasciculus baicalensis</taxon>
    </lineage>
</organism>
<proteinExistence type="predicted"/>
<keyword evidence="7" id="KW-1185">Reference proteome</keyword>
<comment type="caution">
    <text evidence="6">The sequence shown here is derived from an EMBL/GenBank/DDBJ whole genome shotgun (WGS) entry which is preliminary data.</text>
</comment>
<dbReference type="PROSITE" id="PS50046">
    <property type="entry name" value="PHYTOCHROME_2"/>
    <property type="match status" value="1"/>
</dbReference>
<feature type="domain" description="Response regulatory" evidence="5">
    <location>
        <begin position="426"/>
        <end position="542"/>
    </location>
</feature>
<dbReference type="GO" id="GO:0000160">
    <property type="term" value="P:phosphorelay signal transduction system"/>
    <property type="evidence" value="ECO:0007669"/>
    <property type="project" value="InterPro"/>
</dbReference>
<evidence type="ECO:0000259" key="5">
    <source>
        <dbReference type="PROSITE" id="PS50110"/>
    </source>
</evidence>
<name>A0AAE3GRM8_9CYAN</name>
<evidence type="ECO:0000256" key="3">
    <source>
        <dbReference type="PROSITE-ProRule" id="PRU00169"/>
    </source>
</evidence>
<keyword evidence="1" id="KW-0808">Transferase</keyword>
<dbReference type="SUPFAM" id="SSF55781">
    <property type="entry name" value="GAF domain-like"/>
    <property type="match status" value="1"/>
</dbReference>
<keyword evidence="2" id="KW-0418">Kinase</keyword>
<dbReference type="InterPro" id="IPR016132">
    <property type="entry name" value="Phyto_chromo_attachment"/>
</dbReference>
<reference evidence="6" key="1">
    <citation type="submission" date="2022-06" db="EMBL/GenBank/DDBJ databases">
        <title>New cyanobacteria of genus Symplocastrum in benthos of Lake Baikal.</title>
        <authorList>
            <person name="Sorokovikova E."/>
            <person name="Tikhonova I."/>
            <person name="Krasnopeev A."/>
            <person name="Evseev P."/>
            <person name="Gladkikh A."/>
            <person name="Belykh O."/>
        </authorList>
    </citation>
    <scope>NUCLEOTIDE SEQUENCE</scope>
    <source>
        <strain evidence="6">BBK-W-15</strain>
    </source>
</reference>
<dbReference type="RefSeq" id="WP_254012231.1">
    <property type="nucleotide sequence ID" value="NZ_JAMZMM010000116.1"/>
</dbReference>
<protein>
    <submittedName>
        <fullName evidence="6">GAF domain-containing protein</fullName>
    </submittedName>
</protein>
<dbReference type="InterPro" id="IPR003018">
    <property type="entry name" value="GAF"/>
</dbReference>
<dbReference type="InterPro" id="IPR011006">
    <property type="entry name" value="CheY-like_superfamily"/>
</dbReference>
<dbReference type="SUPFAM" id="SSF52172">
    <property type="entry name" value="CheY-like"/>
    <property type="match status" value="1"/>
</dbReference>
<dbReference type="Gene3D" id="3.40.50.2300">
    <property type="match status" value="1"/>
</dbReference>
<gene>
    <name evidence="6" type="ORF">NJ959_13380</name>
</gene>
<feature type="domain" description="Phytochrome chromophore attachment site" evidence="4">
    <location>
        <begin position="86"/>
        <end position="248"/>
    </location>
</feature>
<dbReference type="SMART" id="SM00065">
    <property type="entry name" value="GAF"/>
    <property type="match status" value="1"/>
</dbReference>
<dbReference type="InterPro" id="IPR001789">
    <property type="entry name" value="Sig_transdc_resp-reg_receiver"/>
</dbReference>
<dbReference type="Proteomes" id="UP001204953">
    <property type="component" value="Unassembled WGS sequence"/>
</dbReference>
<dbReference type="Gene3D" id="3.30.450.40">
    <property type="match status" value="1"/>
</dbReference>
<accession>A0AAE3GRM8</accession>
<evidence type="ECO:0000313" key="7">
    <source>
        <dbReference type="Proteomes" id="UP001204953"/>
    </source>
</evidence>
<dbReference type="InterPro" id="IPR029016">
    <property type="entry name" value="GAF-like_dom_sf"/>
</dbReference>
<evidence type="ECO:0000256" key="1">
    <source>
        <dbReference type="ARBA" id="ARBA00022679"/>
    </source>
</evidence>
<evidence type="ECO:0000259" key="4">
    <source>
        <dbReference type="PROSITE" id="PS50046"/>
    </source>
</evidence>
<sequence length="558" mass="63820">MLNKHLCPFCSHSLLRHIRGGQPYWFCLHCHQEVPYSICQDLPNRDGDRELPGEKGRIFLSEPKLLEAESQRQLEAIPQNLGQSKKWNEILNATVVELREFLQADRVIICKFATNREVTAIVESLAPGKKTMLGTRMDHLLSYGEIQKFQQGKIQNIEDIDRLPLDRYPIKRLEQFFDVKIKLAIAIPNAIPDLSFLNPESPHDSLTKNSQLSTQNSQLWGLLIAHQCSQPRQWQELEIAVFSLMAKQIAIGIQESYPTQEGLSINQHLQRLKSLNNQSQLDNRNRLEKAYNNTSNSLELLMSYVAYFVSRGEILSSPIAGSLPFQGSVYEYWGYHQDFQDFWQQIQHRRDFRHIYIEGDIYDFENFLNGSLTVSECAICNLPKPIPSGSIYDFPDCSLCQKDCISKQGCDKSTVKNSKDTPNITHILAVGKSPTNSDNLKEWFSINGFEVTFLLEPVYAIERSFPHHIDLILIHAEVSETLGKTWAEQLGSHPQLQDVPIVALSANAGYGLPWLERSLSIEDYLLTPMSGEHLVAHLQELSQEPLSTYSNELYWFPF</sequence>
<dbReference type="GO" id="GO:0016301">
    <property type="term" value="F:kinase activity"/>
    <property type="evidence" value="ECO:0007669"/>
    <property type="project" value="UniProtKB-KW"/>
</dbReference>